<dbReference type="Pfam" id="PF03993">
    <property type="entry name" value="DUF349"/>
    <property type="match status" value="3"/>
</dbReference>
<keyword evidence="3" id="KW-0067">ATP-binding</keyword>
<dbReference type="RefSeq" id="WP_067558211.1">
    <property type="nucleotide sequence ID" value="NZ_CAJTBG010000026.1"/>
</dbReference>
<dbReference type="Proteomes" id="UP000186758">
    <property type="component" value="Unassembled WGS sequence"/>
</dbReference>
<dbReference type="InterPro" id="IPR007139">
    <property type="entry name" value="DUF349"/>
</dbReference>
<reference evidence="2 4" key="1">
    <citation type="journal article" date="2016" name="Gut Pathog.">
        <title>Whole genome sequencing of "Faecalibaculum rodentium" ALO17, isolated from C57BL/6J laboratory mouse feces.</title>
        <authorList>
            <person name="Lim S."/>
            <person name="Chang D.H."/>
            <person name="Ahn S."/>
            <person name="Kim B.C."/>
        </authorList>
    </citation>
    <scope>NUCLEOTIDE SEQUENCE [LARGE SCALE GENOMIC DNA]</scope>
    <source>
        <strain evidence="2 4">Alo17</strain>
    </source>
</reference>
<keyword evidence="3" id="KW-0547">Nucleotide-binding</keyword>
<dbReference type="Proteomes" id="UP000069771">
    <property type="component" value="Chromosome"/>
</dbReference>
<dbReference type="OrthoDB" id="977295at2"/>
<name>A0A140DWK8_9FIRM</name>
<proteinExistence type="predicted"/>
<evidence type="ECO:0000313" key="3">
    <source>
        <dbReference type="EMBL" id="OLU45881.1"/>
    </source>
</evidence>
<evidence type="ECO:0000256" key="1">
    <source>
        <dbReference type="SAM" id="Coils"/>
    </source>
</evidence>
<feature type="coiled-coil region" evidence="1">
    <location>
        <begin position="154"/>
        <end position="181"/>
    </location>
</feature>
<dbReference type="STRING" id="1702221.AALO17_19010"/>
<organism evidence="2 4">
    <name type="scientific">Faecalibaculum rodentium</name>
    <dbReference type="NCBI Taxonomy" id="1702221"/>
    <lineage>
        <taxon>Bacteria</taxon>
        <taxon>Bacillati</taxon>
        <taxon>Bacillota</taxon>
        <taxon>Erysipelotrichia</taxon>
        <taxon>Erysipelotrichales</taxon>
        <taxon>Erysipelotrichaceae</taxon>
        <taxon>Faecalibaculum</taxon>
    </lineage>
</organism>
<dbReference type="PATRIC" id="fig|1702221.3.peg.1852"/>
<evidence type="ECO:0000313" key="5">
    <source>
        <dbReference type="Proteomes" id="UP000186758"/>
    </source>
</evidence>
<dbReference type="KEGG" id="fro:AALO17_19010"/>
<evidence type="ECO:0000313" key="4">
    <source>
        <dbReference type="Proteomes" id="UP000069771"/>
    </source>
</evidence>
<dbReference type="EMBL" id="MPJZ01000042">
    <property type="protein sequence ID" value="OLU45881.1"/>
    <property type="molecule type" value="Genomic_DNA"/>
</dbReference>
<reference evidence="3 5" key="2">
    <citation type="submission" date="2016-11" db="EMBL/GenBank/DDBJ databases">
        <title>Description of two novel members of the family Erysipelotrichaceae: Ileibacterium lipovorans gen. nov., sp. nov. and Dubosiella newyorkensis, gen. nov., sp. nov.</title>
        <authorList>
            <person name="Cox L.M."/>
            <person name="Sohn J."/>
            <person name="Tyrrell K.L."/>
            <person name="Citron D.M."/>
            <person name="Lawson P.A."/>
            <person name="Patel N.B."/>
            <person name="Iizumi T."/>
            <person name="Perez-Perez G.I."/>
            <person name="Goldstein E.J."/>
            <person name="Blaser M.J."/>
        </authorList>
    </citation>
    <scope>NUCLEOTIDE SEQUENCE [LARGE SCALE GENOMIC DNA]</scope>
    <source>
        <strain evidence="3 5">NYU-BL-K8</strain>
    </source>
</reference>
<accession>A0A140DWK8</accession>
<dbReference type="EMBL" id="CP011391">
    <property type="protein sequence ID" value="AMK55035.1"/>
    <property type="molecule type" value="Genomic_DNA"/>
</dbReference>
<protein>
    <submittedName>
        <fullName evidence="3">ATP-binding protein</fullName>
    </submittedName>
</protein>
<sequence>MANDEIYDVEDMDMDADIQRKQELIEEIKSLDLETDGAAALRAVNDMKRRWNRIHYWESDYEDGLRDEFESYVDKVYAKRNELYKTTQAQKEDLIEKAKETANIENFNQGTQIMNDLMDAWKAAGSAGKVVDDQLWEQFQAARQVFYDRKHAHWEEQTQRRQEARTKKAELIEKAKELADSHEWQKTSNKMRDLMNEWKAAGSAGRKYDDNLWEEFNGARQQFYEARNAYYDELHKEQAIRAAKKRGLIDQAKAIAEKEDYSRQNTQTMKQITADWKAIGSTGKNRDDELWAALREQMDSYFDGLKKNSEARQMDWRNRMSDSRVRKQEIIANQKRQISRLQDDMFGLVSEAEMVDIQQQIEDKEDFIAQLEAEIADIDNRLND</sequence>
<dbReference type="GeneID" id="78478526"/>
<dbReference type="GO" id="GO:0005524">
    <property type="term" value="F:ATP binding"/>
    <property type="evidence" value="ECO:0007669"/>
    <property type="project" value="UniProtKB-KW"/>
</dbReference>
<evidence type="ECO:0000313" key="2">
    <source>
        <dbReference type="EMBL" id="AMK55035.1"/>
    </source>
</evidence>
<keyword evidence="1" id="KW-0175">Coiled coil</keyword>
<feature type="coiled-coil region" evidence="1">
    <location>
        <begin position="324"/>
        <end position="381"/>
    </location>
</feature>
<dbReference type="AlphaFoldDB" id="A0A140DWK8"/>
<keyword evidence="4" id="KW-1185">Reference proteome</keyword>
<gene>
    <name evidence="2" type="ORF">AALO17_19010</name>
    <name evidence="3" type="ORF">BO223_03775</name>
</gene>